<dbReference type="PANTHER" id="PTHR37297:SF1">
    <property type="entry name" value="PROTEIN NRDI"/>
    <property type="match status" value="1"/>
</dbReference>
<organism evidence="1 2">
    <name type="scientific">Deinococcus knuensis</name>
    <dbReference type="NCBI Taxonomy" id="1837380"/>
    <lineage>
        <taxon>Bacteria</taxon>
        <taxon>Thermotogati</taxon>
        <taxon>Deinococcota</taxon>
        <taxon>Deinococci</taxon>
        <taxon>Deinococcales</taxon>
        <taxon>Deinococcaceae</taxon>
        <taxon>Deinococcus</taxon>
    </lineage>
</organism>
<gene>
    <name evidence="1" type="primary">nrdI</name>
    <name evidence="1" type="ORF">GCM10008961_01560</name>
</gene>
<dbReference type="Pfam" id="PF07972">
    <property type="entry name" value="Flavodoxin_NdrI"/>
    <property type="match status" value="1"/>
</dbReference>
<protein>
    <submittedName>
        <fullName evidence="1">Protein NrdI</fullName>
    </submittedName>
</protein>
<evidence type="ECO:0000313" key="1">
    <source>
        <dbReference type="EMBL" id="GGS14033.1"/>
    </source>
</evidence>
<dbReference type="PANTHER" id="PTHR37297">
    <property type="entry name" value="PROTEIN NRDI"/>
    <property type="match status" value="1"/>
</dbReference>
<dbReference type="Gene3D" id="3.40.50.360">
    <property type="match status" value="1"/>
</dbReference>
<comment type="caution">
    <text evidence="1">The sequence shown here is derived from an EMBL/GenBank/DDBJ whole genome shotgun (WGS) entry which is preliminary data.</text>
</comment>
<dbReference type="EMBL" id="BMQO01000001">
    <property type="protein sequence ID" value="GGS14033.1"/>
    <property type="molecule type" value="Genomic_DNA"/>
</dbReference>
<dbReference type="InterPro" id="IPR004465">
    <property type="entry name" value="RNR_NrdI"/>
</dbReference>
<accession>A0ABQ2SE99</accession>
<dbReference type="InterPro" id="IPR029039">
    <property type="entry name" value="Flavoprotein-like_sf"/>
</dbReference>
<keyword evidence="2" id="KW-1185">Reference proteome</keyword>
<sequence length="136" mass="14405">MRLVFDSLTGNVRRFALAVSREAGGVPVGSVRDAPPAPGEPFLLLTYTFGQGEVPASTAAFLRSHAGGLRGVVSSGSYHWGENFGRAGDRIASEFRVPLVARLNKGGTVSDREQVTCWVRSHLLAGGEGETYGTLD</sequence>
<dbReference type="Proteomes" id="UP000620633">
    <property type="component" value="Unassembled WGS sequence"/>
</dbReference>
<dbReference type="SUPFAM" id="SSF52218">
    <property type="entry name" value="Flavoproteins"/>
    <property type="match status" value="1"/>
</dbReference>
<proteinExistence type="predicted"/>
<name>A0ABQ2SE99_9DEIO</name>
<evidence type="ECO:0000313" key="2">
    <source>
        <dbReference type="Proteomes" id="UP000620633"/>
    </source>
</evidence>
<reference evidence="2" key="1">
    <citation type="journal article" date="2019" name="Int. J. Syst. Evol. Microbiol.">
        <title>The Global Catalogue of Microorganisms (GCM) 10K type strain sequencing project: providing services to taxonomists for standard genome sequencing and annotation.</title>
        <authorList>
            <consortium name="The Broad Institute Genomics Platform"/>
            <consortium name="The Broad Institute Genome Sequencing Center for Infectious Disease"/>
            <person name="Wu L."/>
            <person name="Ma J."/>
        </authorList>
    </citation>
    <scope>NUCLEOTIDE SEQUENCE [LARGE SCALE GENOMIC DNA]</scope>
    <source>
        <strain evidence="2">JCM 31406</strain>
    </source>
</reference>